<evidence type="ECO:0000256" key="3">
    <source>
        <dbReference type="ARBA" id="ARBA00023125"/>
    </source>
</evidence>
<organism evidence="6 9">
    <name type="scientific">Yersinia enterocolitica</name>
    <dbReference type="NCBI Taxonomy" id="630"/>
    <lineage>
        <taxon>Bacteria</taxon>
        <taxon>Pseudomonadati</taxon>
        <taxon>Pseudomonadota</taxon>
        <taxon>Gammaproteobacteria</taxon>
        <taxon>Enterobacterales</taxon>
        <taxon>Yersiniaceae</taxon>
        <taxon>Yersinia</taxon>
    </lineage>
</organism>
<dbReference type="EMBL" id="CPXJ01000039">
    <property type="protein sequence ID" value="CNE12045.1"/>
    <property type="molecule type" value="Genomic_DNA"/>
</dbReference>
<accession>A0A0H5ENH3</accession>
<sequence length="343" mass="36497">MTIKKTTITDVAKFAGVSVATVSFAISGKGRISPATVARVNQAIEQLGYVRNRQAAQLRGGESGVIGLIVRDIGDPFYAEMTAGLSEAIEAEGKLLFLAQSGREGKGLLRCFDTLIDQGVDGLVLGGGARREMGLREKAAEHDIPLICAARSNVLDGVDVVRPDNMQAAKMATEFLIGRGHRQIAYLGGHSHSLTRAERLGGFCATLMQYGLPFRSEWVVECDGQQQAAADAAEELLRRHPNVSAIVCHQASIALGAYFGILRTGRTIGSAGVDTYLDQQVALIGFGDVPAAELTEPPLTFITSSAREIGYSAGQRLLQRIAGVDLQLQSVILPPVLIRRGSA</sequence>
<dbReference type="InterPro" id="IPR028082">
    <property type="entry name" value="Peripla_BP_I"/>
</dbReference>
<dbReference type="AlphaFoldDB" id="A0A0H5ENH3"/>
<evidence type="ECO:0000259" key="5">
    <source>
        <dbReference type="PROSITE" id="PS50932"/>
    </source>
</evidence>
<gene>
    <name evidence="6" type="primary">malI</name>
    <name evidence="6" type="ORF">ERS137941_02616</name>
    <name evidence="7" type="ORF">ERS137959_03038</name>
</gene>
<dbReference type="Proteomes" id="UP000048841">
    <property type="component" value="Unassembled WGS sequence"/>
</dbReference>
<keyword evidence="8" id="KW-1185">Reference proteome</keyword>
<reference evidence="7 8" key="1">
    <citation type="submission" date="2015-03" db="EMBL/GenBank/DDBJ databases">
        <authorList>
            <consortium name="Pathogen Informatics"/>
            <person name="Murphy D."/>
        </authorList>
    </citation>
    <scope>NUCLEOTIDE SEQUENCE [LARGE SCALE GENOMIC DNA]</scope>
    <source>
        <strain evidence="7 8">IP05342</strain>
    </source>
</reference>
<dbReference type="Pfam" id="PF00532">
    <property type="entry name" value="Peripla_BP_1"/>
    <property type="match status" value="1"/>
</dbReference>
<evidence type="ECO:0000256" key="2">
    <source>
        <dbReference type="ARBA" id="ARBA00023015"/>
    </source>
</evidence>
<proteinExistence type="predicted"/>
<dbReference type="PROSITE" id="PS50932">
    <property type="entry name" value="HTH_LACI_2"/>
    <property type="match status" value="1"/>
</dbReference>
<dbReference type="EMBL" id="CGBR01000018">
    <property type="protein sequence ID" value="CFQ65960.1"/>
    <property type="molecule type" value="Genomic_DNA"/>
</dbReference>
<dbReference type="SMART" id="SM00354">
    <property type="entry name" value="HTH_LACI"/>
    <property type="match status" value="1"/>
</dbReference>
<dbReference type="CDD" id="cd01392">
    <property type="entry name" value="HTH_LacI"/>
    <property type="match status" value="1"/>
</dbReference>
<dbReference type="Gene3D" id="3.40.50.2300">
    <property type="match status" value="2"/>
</dbReference>
<evidence type="ECO:0000313" key="7">
    <source>
        <dbReference type="EMBL" id="CNE12045.1"/>
    </source>
</evidence>
<protein>
    <submittedName>
        <fullName evidence="6">DNA-binding transcriptional repressor MalI</fullName>
    </submittedName>
</protein>
<dbReference type="SUPFAM" id="SSF47413">
    <property type="entry name" value="lambda repressor-like DNA-binding domains"/>
    <property type="match status" value="1"/>
</dbReference>
<keyword evidence="4" id="KW-0804">Transcription</keyword>
<dbReference type="GO" id="GO:0003700">
    <property type="term" value="F:DNA-binding transcription factor activity"/>
    <property type="evidence" value="ECO:0007669"/>
    <property type="project" value="TreeGrafter"/>
</dbReference>
<dbReference type="SUPFAM" id="SSF53822">
    <property type="entry name" value="Periplasmic binding protein-like I"/>
    <property type="match status" value="1"/>
</dbReference>
<dbReference type="InterPro" id="IPR010982">
    <property type="entry name" value="Lambda_DNA-bd_dom_sf"/>
</dbReference>
<dbReference type="Pfam" id="PF00356">
    <property type="entry name" value="LacI"/>
    <property type="match status" value="1"/>
</dbReference>
<evidence type="ECO:0000256" key="1">
    <source>
        <dbReference type="ARBA" id="ARBA00022491"/>
    </source>
</evidence>
<dbReference type="InterPro" id="IPR001761">
    <property type="entry name" value="Peripla_BP/Lac1_sug-bd_dom"/>
</dbReference>
<name>A0A0H5ENH3_YEREN</name>
<evidence type="ECO:0000313" key="6">
    <source>
        <dbReference type="EMBL" id="CFQ65960.1"/>
    </source>
</evidence>
<keyword evidence="3 6" id="KW-0238">DNA-binding</keyword>
<dbReference type="PANTHER" id="PTHR30146">
    <property type="entry name" value="LACI-RELATED TRANSCRIPTIONAL REPRESSOR"/>
    <property type="match status" value="1"/>
</dbReference>
<dbReference type="Gene3D" id="1.10.260.40">
    <property type="entry name" value="lambda repressor-like DNA-binding domains"/>
    <property type="match status" value="1"/>
</dbReference>
<reference evidence="6 9" key="2">
    <citation type="submission" date="2015-03" db="EMBL/GenBank/DDBJ databases">
        <authorList>
            <person name="Murphy D."/>
        </authorList>
    </citation>
    <scope>NUCLEOTIDE SEQUENCE [LARGE SCALE GENOMIC DNA]</scope>
    <source>
        <strain evidence="6 9">IP26249</strain>
    </source>
</reference>
<feature type="domain" description="HTH lacI-type" evidence="5">
    <location>
        <begin position="6"/>
        <end position="60"/>
    </location>
</feature>
<evidence type="ECO:0000313" key="9">
    <source>
        <dbReference type="Proteomes" id="UP000048841"/>
    </source>
</evidence>
<dbReference type="RefSeq" id="WP_020283179.1">
    <property type="nucleotide sequence ID" value="NZ_CGBR01000018.1"/>
</dbReference>
<dbReference type="PROSITE" id="PS00356">
    <property type="entry name" value="HTH_LACI_1"/>
    <property type="match status" value="1"/>
</dbReference>
<keyword evidence="1" id="KW-0678">Repressor</keyword>
<dbReference type="NCBIfam" id="NF007449">
    <property type="entry name" value="PRK10014.1"/>
    <property type="match status" value="1"/>
</dbReference>
<dbReference type="PANTHER" id="PTHR30146:SF148">
    <property type="entry name" value="HTH-TYPE TRANSCRIPTIONAL REPRESSOR PURR-RELATED"/>
    <property type="match status" value="1"/>
</dbReference>
<dbReference type="InterPro" id="IPR000843">
    <property type="entry name" value="HTH_LacI"/>
</dbReference>
<evidence type="ECO:0000313" key="8">
    <source>
        <dbReference type="Proteomes" id="UP000041601"/>
    </source>
</evidence>
<evidence type="ECO:0000256" key="4">
    <source>
        <dbReference type="ARBA" id="ARBA00023163"/>
    </source>
</evidence>
<dbReference type="GO" id="GO:0000976">
    <property type="term" value="F:transcription cis-regulatory region binding"/>
    <property type="evidence" value="ECO:0007669"/>
    <property type="project" value="TreeGrafter"/>
</dbReference>
<keyword evidence="2" id="KW-0805">Transcription regulation</keyword>
<dbReference type="Proteomes" id="UP000041601">
    <property type="component" value="Unassembled WGS sequence"/>
</dbReference>